<keyword evidence="2 11" id="KW-1003">Cell membrane</keyword>
<keyword evidence="1 11" id="KW-0813">Transport</keyword>
<gene>
    <name evidence="11 12" type="primary">kdpC</name>
    <name evidence="12" type="ORF">EC604_22150</name>
</gene>
<dbReference type="AlphaFoldDB" id="A0A5M9WY25"/>
<dbReference type="Proteomes" id="UP000323664">
    <property type="component" value="Unassembled WGS sequence"/>
</dbReference>
<dbReference type="InterPro" id="IPR003820">
    <property type="entry name" value="KdpC"/>
</dbReference>
<evidence type="ECO:0000256" key="7">
    <source>
        <dbReference type="ARBA" id="ARBA00022958"/>
    </source>
</evidence>
<protein>
    <recommendedName>
        <fullName evidence="11">Potassium-transporting ATPase KdpC subunit</fullName>
    </recommendedName>
    <alternativeName>
        <fullName evidence="11">ATP phosphohydrolase [potassium-transporting] C chain</fullName>
    </alternativeName>
    <alternativeName>
        <fullName evidence="11">Potassium-binding and translocating subunit C</fullName>
    </alternativeName>
    <alternativeName>
        <fullName evidence="11">Potassium-translocating ATPase C chain</fullName>
    </alternativeName>
</protein>
<keyword evidence="7 11" id="KW-0630">Potassium</keyword>
<keyword evidence="10 11" id="KW-0472">Membrane</keyword>
<dbReference type="GO" id="GO:0008556">
    <property type="term" value="F:P-type potassium transmembrane transporter activity"/>
    <property type="evidence" value="ECO:0007669"/>
    <property type="project" value="InterPro"/>
</dbReference>
<dbReference type="PIRSF" id="PIRSF001296">
    <property type="entry name" value="K_ATPase_KdpC"/>
    <property type="match status" value="1"/>
</dbReference>
<dbReference type="NCBIfam" id="NF001454">
    <property type="entry name" value="PRK00315.1"/>
    <property type="match status" value="1"/>
</dbReference>
<comment type="caution">
    <text evidence="12">The sequence shown here is derived from an EMBL/GenBank/DDBJ whole genome shotgun (WGS) entry which is preliminary data.</text>
</comment>
<dbReference type="NCBIfam" id="TIGR00681">
    <property type="entry name" value="kdpC"/>
    <property type="match status" value="1"/>
</dbReference>
<organism evidence="12 13">
    <name type="scientific">Paenibacillus amylolyticus</name>
    <dbReference type="NCBI Taxonomy" id="1451"/>
    <lineage>
        <taxon>Bacteria</taxon>
        <taxon>Bacillati</taxon>
        <taxon>Bacillota</taxon>
        <taxon>Bacilli</taxon>
        <taxon>Bacillales</taxon>
        <taxon>Paenibacillaceae</taxon>
        <taxon>Paenibacillus</taxon>
    </lineage>
</organism>
<evidence type="ECO:0000313" key="12">
    <source>
        <dbReference type="EMBL" id="KAA8786536.1"/>
    </source>
</evidence>
<dbReference type="OrthoDB" id="9809491at2"/>
<evidence type="ECO:0000256" key="8">
    <source>
        <dbReference type="ARBA" id="ARBA00022989"/>
    </source>
</evidence>
<evidence type="ECO:0000256" key="5">
    <source>
        <dbReference type="ARBA" id="ARBA00022741"/>
    </source>
</evidence>
<comment type="similarity">
    <text evidence="11">Belongs to the KdpC family.</text>
</comment>
<accession>A0A5M9WY25</accession>
<evidence type="ECO:0000256" key="6">
    <source>
        <dbReference type="ARBA" id="ARBA00022840"/>
    </source>
</evidence>
<evidence type="ECO:0000256" key="4">
    <source>
        <dbReference type="ARBA" id="ARBA00022692"/>
    </source>
</evidence>
<keyword evidence="3 11" id="KW-0633">Potassium transport</keyword>
<dbReference type="EMBL" id="RIAS01000014">
    <property type="protein sequence ID" value="KAA8786536.1"/>
    <property type="molecule type" value="Genomic_DNA"/>
</dbReference>
<keyword evidence="6 11" id="KW-0067">ATP-binding</keyword>
<evidence type="ECO:0000256" key="3">
    <source>
        <dbReference type="ARBA" id="ARBA00022538"/>
    </source>
</evidence>
<dbReference type="RefSeq" id="WP_123066266.1">
    <property type="nucleotide sequence ID" value="NZ_RIAS01000014.1"/>
</dbReference>
<dbReference type="GO" id="GO:0005524">
    <property type="term" value="F:ATP binding"/>
    <property type="evidence" value="ECO:0007669"/>
    <property type="project" value="UniProtKB-UniRule"/>
</dbReference>
<comment type="subunit">
    <text evidence="11">The system is composed of three essential subunits: KdpA, KdpB and KdpC.</text>
</comment>
<evidence type="ECO:0000313" key="13">
    <source>
        <dbReference type="Proteomes" id="UP000323664"/>
    </source>
</evidence>
<dbReference type="PANTHER" id="PTHR30042:SF2">
    <property type="entry name" value="POTASSIUM-TRANSPORTING ATPASE KDPC SUBUNIT"/>
    <property type="match status" value="1"/>
</dbReference>
<keyword evidence="8 11" id="KW-1133">Transmembrane helix</keyword>
<keyword evidence="4 11" id="KW-0812">Transmembrane</keyword>
<dbReference type="GO" id="GO:0005886">
    <property type="term" value="C:plasma membrane"/>
    <property type="evidence" value="ECO:0007669"/>
    <property type="project" value="UniProtKB-SubCell"/>
</dbReference>
<keyword evidence="5 11" id="KW-0547">Nucleotide-binding</keyword>
<dbReference type="PANTHER" id="PTHR30042">
    <property type="entry name" value="POTASSIUM-TRANSPORTING ATPASE C CHAIN"/>
    <property type="match status" value="1"/>
</dbReference>
<comment type="function">
    <text evidence="11">Part of the high-affinity ATP-driven potassium transport (or Kdp) system, which catalyzes the hydrolysis of ATP coupled with the electrogenic transport of potassium into the cytoplasm. This subunit acts as a catalytic chaperone that increases the ATP-binding affinity of the ATP-hydrolyzing subunit KdpB by the formation of a transient KdpB/KdpC/ATP ternary complex.</text>
</comment>
<evidence type="ECO:0000256" key="10">
    <source>
        <dbReference type="ARBA" id="ARBA00023136"/>
    </source>
</evidence>
<proteinExistence type="inferred from homology"/>
<evidence type="ECO:0000256" key="11">
    <source>
        <dbReference type="HAMAP-Rule" id="MF_00276"/>
    </source>
</evidence>
<evidence type="ECO:0000256" key="9">
    <source>
        <dbReference type="ARBA" id="ARBA00023065"/>
    </source>
</evidence>
<sequence length="187" mass="19837">MKMLLPALRLSVVLMLVCGLLYPLVTTGVAQLLFPSQANGSLIIQNGKIIGSSLLAQEVKSPELFQPRASNANYDPTASAGSNRAVASPEYIAEMNQKLAALRQENPALPYQVPADLVTGSGSGLDPDLSPEAAEAQIPRISQATGLSKQKLAQLIQNHTQGRQLGIFGEPRVNVNELNLALIAAEE</sequence>
<comment type="subcellular location">
    <subcellularLocation>
        <location evidence="11">Cell membrane</location>
        <topology evidence="11">Single-pass membrane protein</topology>
    </subcellularLocation>
</comment>
<evidence type="ECO:0000256" key="1">
    <source>
        <dbReference type="ARBA" id="ARBA00022448"/>
    </source>
</evidence>
<reference evidence="12 13" key="1">
    <citation type="journal article" date="2019" name="J. Ind. Microbiol. Biotechnol.">
        <title>Paenibacillus amylolyticus 27C64 has a diverse set of carbohydrate-active enzymes and complete pectin deconstruction system.</title>
        <authorList>
            <person name="Keggi C."/>
            <person name="Doran-Peterson J."/>
        </authorList>
    </citation>
    <scope>NUCLEOTIDE SEQUENCE [LARGE SCALE GENOMIC DNA]</scope>
    <source>
        <strain evidence="12 13">27C64</strain>
    </source>
</reference>
<evidence type="ECO:0000256" key="2">
    <source>
        <dbReference type="ARBA" id="ARBA00022475"/>
    </source>
</evidence>
<dbReference type="Pfam" id="PF02669">
    <property type="entry name" value="KdpC"/>
    <property type="match status" value="1"/>
</dbReference>
<keyword evidence="9 11" id="KW-0406">Ion transport</keyword>
<name>A0A5M9WY25_PAEAM</name>
<dbReference type="HAMAP" id="MF_00276">
    <property type="entry name" value="KdpC"/>
    <property type="match status" value="1"/>
</dbReference>